<dbReference type="InterPro" id="IPR041417">
    <property type="entry name" value="NPEPL1_N"/>
</dbReference>
<evidence type="ECO:0000256" key="2">
    <source>
        <dbReference type="ARBA" id="ARBA00022438"/>
    </source>
</evidence>
<dbReference type="EMBL" id="BRXY01000045">
    <property type="protein sequence ID" value="GMH57334.1"/>
    <property type="molecule type" value="Genomic_DNA"/>
</dbReference>
<dbReference type="PANTHER" id="PTHR11963:SF48">
    <property type="entry name" value="DIPEPTIDASE B, ISOFORM A"/>
    <property type="match status" value="1"/>
</dbReference>
<comment type="similarity">
    <text evidence="1">Belongs to the peptidase M17 family.</text>
</comment>
<evidence type="ECO:0000259" key="6">
    <source>
        <dbReference type="PROSITE" id="PS00631"/>
    </source>
</evidence>
<dbReference type="PANTHER" id="PTHR11963">
    <property type="entry name" value="LEUCINE AMINOPEPTIDASE-RELATED"/>
    <property type="match status" value="1"/>
</dbReference>
<gene>
    <name evidence="7" type="ORF">TrST_g8292</name>
</gene>
<dbReference type="InterPro" id="IPR011356">
    <property type="entry name" value="Leucine_aapep/pepB"/>
</dbReference>
<evidence type="ECO:0000313" key="7">
    <source>
        <dbReference type="EMBL" id="GMH57334.1"/>
    </source>
</evidence>
<organism evidence="7 8">
    <name type="scientific">Triparma strigata</name>
    <dbReference type="NCBI Taxonomy" id="1606541"/>
    <lineage>
        <taxon>Eukaryota</taxon>
        <taxon>Sar</taxon>
        <taxon>Stramenopiles</taxon>
        <taxon>Ochrophyta</taxon>
        <taxon>Bolidophyceae</taxon>
        <taxon>Parmales</taxon>
        <taxon>Triparmaceae</taxon>
        <taxon>Triparma</taxon>
    </lineage>
</organism>
<feature type="domain" description="Cytosol aminopeptidase" evidence="6">
    <location>
        <begin position="365"/>
        <end position="372"/>
    </location>
</feature>
<keyword evidence="2" id="KW-0031">Aminopeptidase</keyword>
<dbReference type="Pfam" id="PF00883">
    <property type="entry name" value="Peptidase_M17"/>
    <property type="match status" value="1"/>
</dbReference>
<name>A0A9W7DV09_9STRA</name>
<dbReference type="InterPro" id="IPR000819">
    <property type="entry name" value="Peptidase_M17_C"/>
</dbReference>
<dbReference type="GO" id="GO:0005737">
    <property type="term" value="C:cytoplasm"/>
    <property type="evidence" value="ECO:0007669"/>
    <property type="project" value="InterPro"/>
</dbReference>
<evidence type="ECO:0000256" key="1">
    <source>
        <dbReference type="ARBA" id="ARBA00009528"/>
    </source>
</evidence>
<dbReference type="GO" id="GO:0030145">
    <property type="term" value="F:manganese ion binding"/>
    <property type="evidence" value="ECO:0007669"/>
    <property type="project" value="InterPro"/>
</dbReference>
<evidence type="ECO:0000256" key="3">
    <source>
        <dbReference type="ARBA" id="ARBA00022670"/>
    </source>
</evidence>
<dbReference type="Pfam" id="PF18295">
    <property type="entry name" value="Pdase_M17_N2"/>
    <property type="match status" value="1"/>
</dbReference>
<dbReference type="CDD" id="cd00433">
    <property type="entry name" value="Peptidase_M17"/>
    <property type="match status" value="1"/>
</dbReference>
<comment type="caution">
    <text evidence="7">The sequence shown here is derived from an EMBL/GenBank/DDBJ whole genome shotgun (WGS) entry which is preliminary data.</text>
</comment>
<dbReference type="PRINTS" id="PR00481">
    <property type="entry name" value="LAMNOPPTDASE"/>
</dbReference>
<keyword evidence="4" id="KW-0378">Hydrolase</keyword>
<evidence type="ECO:0000313" key="8">
    <source>
        <dbReference type="Proteomes" id="UP001165085"/>
    </source>
</evidence>
<dbReference type="GO" id="GO:0070006">
    <property type="term" value="F:metalloaminopeptidase activity"/>
    <property type="evidence" value="ECO:0007669"/>
    <property type="project" value="InterPro"/>
</dbReference>
<dbReference type="Proteomes" id="UP001165085">
    <property type="component" value="Unassembled WGS sequence"/>
</dbReference>
<feature type="region of interest" description="Disordered" evidence="5">
    <location>
        <begin position="1"/>
        <end position="20"/>
    </location>
</feature>
<keyword evidence="3" id="KW-0645">Protease</keyword>
<proteinExistence type="inferred from homology"/>
<protein>
    <recommendedName>
        <fullName evidence="6">Cytosol aminopeptidase domain-containing protein</fullName>
    </recommendedName>
</protein>
<dbReference type="AlphaFoldDB" id="A0A9W7DV09"/>
<reference evidence="8" key="1">
    <citation type="journal article" date="2023" name="Commun. Biol.">
        <title>Genome analysis of Parmales, the sister group of diatoms, reveals the evolutionary specialization of diatoms from phago-mixotrophs to photoautotrophs.</title>
        <authorList>
            <person name="Ban H."/>
            <person name="Sato S."/>
            <person name="Yoshikawa S."/>
            <person name="Yamada K."/>
            <person name="Nakamura Y."/>
            <person name="Ichinomiya M."/>
            <person name="Sato N."/>
            <person name="Blanc-Mathieu R."/>
            <person name="Endo H."/>
            <person name="Kuwata A."/>
            <person name="Ogata H."/>
        </authorList>
    </citation>
    <scope>NUCLEOTIDE SEQUENCE [LARGE SCALE GENOMIC DNA]</scope>
    <source>
        <strain evidence="8">NIES 3701</strain>
    </source>
</reference>
<keyword evidence="8" id="KW-1185">Reference proteome</keyword>
<dbReference type="Gene3D" id="3.40.630.10">
    <property type="entry name" value="Zn peptidases"/>
    <property type="match status" value="1"/>
</dbReference>
<dbReference type="OrthoDB" id="412814at2759"/>
<accession>A0A9W7DV09</accession>
<evidence type="ECO:0000256" key="5">
    <source>
        <dbReference type="SAM" id="MobiDB-lite"/>
    </source>
</evidence>
<sequence length="523" mass="55003">MSTTSQLGSSPLLFDPPTESDSAAEVQRIVGRYDLLEGVSDSVVVSVGCDLNTYKALLDTIDPKSGGTATTLFSSATSSGSDFKTLSIHALPTSPLSRHNTRLRTASITSTLSPKAPKGTKKVNLTFIAESVSDASAIAAAAAKSFPVFKHTKKSSEEDKGSDAKPKVTHNVRFATSSGLLECKNIYKNAKKTADAVALAARIVDTPPNMMNVSEFINEAEGVVDRLGDHGVKMEVIRGEELKEKGYGGLWNVGKAADDKPALVVLTKKWDQEGEKVSLVGKGIVYDTGGLSLKISGGMVGMKSDCGGAAGLLAAFEAVVSCGTEEPLRELQLVLCLAENSIGPSAFRNDDIITFLSGRTCEINNTDAEGRLVLADGVAHATMTEDKPDLVVDMATLTGAQMVATGKRFAAIVTNSAEAEARAVEAGIRSGDLVHPLPYAPEFFNEEFTSKVADSKNSVKDRMNAQTSCAGQFIGNNVDKTFYDEGGQWLHVDMAGPSTMDGGRGSGFGVGLIMALLKAKGFA</sequence>
<dbReference type="SUPFAM" id="SSF53187">
    <property type="entry name" value="Zn-dependent exopeptidases"/>
    <property type="match status" value="1"/>
</dbReference>
<dbReference type="PROSITE" id="PS00631">
    <property type="entry name" value="CYTOSOL_AP"/>
    <property type="match status" value="1"/>
</dbReference>
<evidence type="ECO:0000256" key="4">
    <source>
        <dbReference type="ARBA" id="ARBA00022801"/>
    </source>
</evidence>
<dbReference type="Gene3D" id="3.40.50.10590">
    <property type="entry name" value="Zn-dependent exopeptidases"/>
    <property type="match status" value="1"/>
</dbReference>
<dbReference type="GO" id="GO:0006508">
    <property type="term" value="P:proteolysis"/>
    <property type="evidence" value="ECO:0007669"/>
    <property type="project" value="UniProtKB-KW"/>
</dbReference>